<comment type="caution">
    <text evidence="4">The sequence shown here is derived from an EMBL/GenBank/DDBJ whole genome shotgun (WGS) entry which is preliminary data.</text>
</comment>
<keyword evidence="2" id="KW-0472">Membrane</keyword>
<comment type="caution">
    <text evidence="2">Lacks conserved residue(s) required for the propagation of feature annotation.</text>
</comment>
<dbReference type="RefSeq" id="WP_077924634.1">
    <property type="nucleotide sequence ID" value="NZ_BAABKE010000002.1"/>
</dbReference>
<comment type="subunit">
    <text evidence="2">Component of the lipopolysaccharide transport and assembly complex. Interacts with LptE and LptA.</text>
</comment>
<name>A0ABP9MIN7_9GAMM</name>
<dbReference type="Proteomes" id="UP001500631">
    <property type="component" value="Unassembled WGS sequence"/>
</dbReference>
<keyword evidence="5" id="KW-1185">Reference proteome</keyword>
<organism evidence="4 5">
    <name type="scientific">Wohlfahrtiimonas larvae</name>
    <dbReference type="NCBI Taxonomy" id="1157986"/>
    <lineage>
        <taxon>Bacteria</taxon>
        <taxon>Pseudomonadati</taxon>
        <taxon>Pseudomonadota</taxon>
        <taxon>Gammaproteobacteria</taxon>
        <taxon>Cardiobacteriales</taxon>
        <taxon>Ignatzschineriaceae</taxon>
        <taxon>Wohlfahrtiimonas</taxon>
    </lineage>
</organism>
<reference evidence="5" key="1">
    <citation type="journal article" date="2019" name="Int. J. Syst. Evol. Microbiol.">
        <title>The Global Catalogue of Microorganisms (GCM) 10K type strain sequencing project: providing services to taxonomists for standard genome sequencing and annotation.</title>
        <authorList>
            <consortium name="The Broad Institute Genomics Platform"/>
            <consortium name="The Broad Institute Genome Sequencing Center for Infectious Disease"/>
            <person name="Wu L."/>
            <person name="Ma J."/>
        </authorList>
    </citation>
    <scope>NUCLEOTIDE SEQUENCE [LARGE SCALE GENOMIC DNA]</scope>
    <source>
        <strain evidence="5">JCM 18424</strain>
    </source>
</reference>
<dbReference type="Pfam" id="PF04453">
    <property type="entry name" value="LptD"/>
    <property type="match status" value="1"/>
</dbReference>
<evidence type="ECO:0000313" key="5">
    <source>
        <dbReference type="Proteomes" id="UP001500631"/>
    </source>
</evidence>
<dbReference type="InterPro" id="IPR007543">
    <property type="entry name" value="LptD_C"/>
</dbReference>
<dbReference type="PANTHER" id="PTHR30189:SF1">
    <property type="entry name" value="LPS-ASSEMBLY PROTEIN LPTD"/>
    <property type="match status" value="1"/>
</dbReference>
<accession>A0ABP9MIN7</accession>
<comment type="subcellular location">
    <subcellularLocation>
        <location evidence="2">Cell outer membrane</location>
    </subcellularLocation>
</comment>
<comment type="function">
    <text evidence="2">Together with LptE, is involved in the assembly of lipopolysaccharide (LPS) at the surface of the outer membrane.</text>
</comment>
<feature type="domain" description="LptD C-terminal" evidence="3">
    <location>
        <begin position="296"/>
        <end position="699"/>
    </location>
</feature>
<proteinExistence type="inferred from homology"/>
<dbReference type="PANTHER" id="PTHR30189">
    <property type="entry name" value="LPS-ASSEMBLY PROTEIN"/>
    <property type="match status" value="1"/>
</dbReference>
<keyword evidence="1 2" id="KW-0998">Cell outer membrane</keyword>
<dbReference type="InterPro" id="IPR050218">
    <property type="entry name" value="LptD"/>
</dbReference>
<sequence>MAKAPPSGAFGACRISPLAEYVQPSNDKTDNDTIYLSGKYADSSEDYANIREEIIAYYGNARIDADHLVLDRKKNILKGNDQSIRYSSDSAVIESDSFTSYLNNREYEGENVTYYMHQIEAQGKARYAINRQNDKTSDFEQVTYSTCPVGTEVWQLSSEELHLDEESGRGIARHAKLSLFGVPVLYSPYFSFPIDDRRQSGFLFPMISLDKDGGFSIRTPYYLNIAPNFDMTLIPGFYTKRGLILGAEARYLNEWQHSTLGLEVLPHDRAFRKYQGVEANHALSEGNPFYKKDSSTRWSVSFDQQLNLLPKLRGRILFQQVSDDKYAEDIQDAVGLLTKTNLERIAELTYSDENWQSTLRFQHFQILDRDVIPNDPYARMPQLLFNGNWITENGIFYGAYGEAVNFTTNVSRNAPDRPKSAIRLDLMPYIGFRIENSWGFFEPKLAYRFTHYDLNYQSFAGYQRPNQIDSIHRSLPIFSIDTGVVLERDTQFKSLFGGGNFVQTLEPRLFYLYVPYRNQSNIPIFDTGSVTPSFDSLFATNQFTGADRQSNANQITAALTTRFINEDTGVEHLRLSAGQIYYIDDPRITTGKDLPSKGECYRDNFNAIDVGERCRRSRNSEWFVESNVQLTQDFSGKVTWQWSPDSKKTTRLSYDLRYQPEERKIINIGQRYYRDPNYSNDYITHQIDLTSYWEVSSNWAVVGRYNYSLEENKLNDSFVGFEYSDCCVATRVAARYYRNNIYDKSKEWKAYLQFELKGLGNFGPNTDTLWRESIYGYQTHSLGRNPKQSF</sequence>
<gene>
    <name evidence="2 4" type="primary">lptD</name>
    <name evidence="4" type="ORF">GCM10023338_05130</name>
</gene>
<comment type="similarity">
    <text evidence="2">Belongs to the LptD family.</text>
</comment>
<protein>
    <recommendedName>
        <fullName evidence="2">LPS-assembly protein LptD</fullName>
    </recommendedName>
</protein>
<dbReference type="EMBL" id="BAABKE010000002">
    <property type="protein sequence ID" value="GAA5095604.1"/>
    <property type="molecule type" value="Genomic_DNA"/>
</dbReference>
<keyword evidence="2" id="KW-0732">Signal</keyword>
<evidence type="ECO:0000313" key="4">
    <source>
        <dbReference type="EMBL" id="GAA5095604.1"/>
    </source>
</evidence>
<evidence type="ECO:0000256" key="2">
    <source>
        <dbReference type="HAMAP-Rule" id="MF_01411"/>
    </source>
</evidence>
<dbReference type="HAMAP" id="MF_01411">
    <property type="entry name" value="LPS_assembly_LptD"/>
    <property type="match status" value="1"/>
</dbReference>
<evidence type="ECO:0000259" key="3">
    <source>
        <dbReference type="Pfam" id="PF04453"/>
    </source>
</evidence>
<dbReference type="InterPro" id="IPR020889">
    <property type="entry name" value="LipoPS_assembly_LptD"/>
</dbReference>
<evidence type="ECO:0000256" key="1">
    <source>
        <dbReference type="ARBA" id="ARBA00023237"/>
    </source>
</evidence>